<organism evidence="4 5">
    <name type="scientific">Streptococcus parasuis</name>
    <dbReference type="NCBI Taxonomy" id="1501662"/>
    <lineage>
        <taxon>Bacteria</taxon>
        <taxon>Bacillati</taxon>
        <taxon>Bacillota</taxon>
        <taxon>Bacilli</taxon>
        <taxon>Lactobacillales</taxon>
        <taxon>Streptococcaceae</taxon>
        <taxon>Streptococcus</taxon>
    </lineage>
</organism>
<dbReference type="GO" id="GO:0016757">
    <property type="term" value="F:glycosyltransferase activity"/>
    <property type="evidence" value="ECO:0007669"/>
    <property type="project" value="UniProtKB-KW"/>
</dbReference>
<dbReference type="OrthoDB" id="5672604at2"/>
<dbReference type="Pfam" id="PF01501">
    <property type="entry name" value="Glyco_transf_8"/>
    <property type="match status" value="1"/>
</dbReference>
<dbReference type="SUPFAM" id="SSF53448">
    <property type="entry name" value="Nucleotide-diphospho-sugar transferases"/>
    <property type="match status" value="1"/>
</dbReference>
<dbReference type="GO" id="GO:0046872">
    <property type="term" value="F:metal ion binding"/>
    <property type="evidence" value="ECO:0007669"/>
    <property type="project" value="UniProtKB-KW"/>
</dbReference>
<dbReference type="RefSeq" id="WP_130554265.1">
    <property type="nucleotide sequence ID" value="NZ_SHGT01000002.1"/>
</dbReference>
<reference evidence="4 5" key="1">
    <citation type="submission" date="2019-02" db="EMBL/GenBank/DDBJ databases">
        <title>First genome of the species Streptococcus parasuis.</title>
        <authorList>
            <person name="Stevens M.J.A."/>
            <person name="Stephan R."/>
        </authorList>
    </citation>
    <scope>NUCLEOTIDE SEQUENCE [LARGE SCALE GENOMIC DNA]</scope>
    <source>
        <strain evidence="4 5">4253</strain>
    </source>
</reference>
<dbReference type="PANTHER" id="PTHR13778">
    <property type="entry name" value="GLYCOSYLTRANSFERASE 8 DOMAIN-CONTAINING PROTEIN"/>
    <property type="match status" value="1"/>
</dbReference>
<keyword evidence="1" id="KW-0328">Glycosyltransferase</keyword>
<keyword evidence="2 4" id="KW-0808">Transferase</keyword>
<dbReference type="AlphaFoldDB" id="A0A4Q8L454"/>
<dbReference type="PANTHER" id="PTHR13778:SF47">
    <property type="entry name" value="LIPOPOLYSACCHARIDE 1,3-GALACTOSYLTRANSFERASE"/>
    <property type="match status" value="1"/>
</dbReference>
<keyword evidence="3" id="KW-0479">Metal-binding</keyword>
<dbReference type="Proteomes" id="UP000291525">
    <property type="component" value="Unassembled WGS sequence"/>
</dbReference>
<comment type="caution">
    <text evidence="4">The sequence shown here is derived from an EMBL/GenBank/DDBJ whole genome shotgun (WGS) entry which is preliminary data.</text>
</comment>
<evidence type="ECO:0000313" key="5">
    <source>
        <dbReference type="Proteomes" id="UP000291525"/>
    </source>
</evidence>
<dbReference type="InterPro" id="IPR050748">
    <property type="entry name" value="Glycosyltrans_8_dom-fam"/>
</dbReference>
<evidence type="ECO:0000256" key="3">
    <source>
        <dbReference type="ARBA" id="ARBA00022723"/>
    </source>
</evidence>
<dbReference type="InterPro" id="IPR002495">
    <property type="entry name" value="Glyco_trans_8"/>
</dbReference>
<protein>
    <submittedName>
        <fullName evidence="4">Glycosyltransferase family 8 protein</fullName>
    </submittedName>
</protein>
<dbReference type="CDD" id="cd04194">
    <property type="entry name" value="GT8_A4GalT_like"/>
    <property type="match status" value="1"/>
</dbReference>
<dbReference type="Gene3D" id="3.90.550.10">
    <property type="entry name" value="Spore Coat Polysaccharide Biosynthesis Protein SpsA, Chain A"/>
    <property type="match status" value="1"/>
</dbReference>
<evidence type="ECO:0000313" key="4">
    <source>
        <dbReference type="EMBL" id="TAA15210.1"/>
    </source>
</evidence>
<evidence type="ECO:0000256" key="1">
    <source>
        <dbReference type="ARBA" id="ARBA00022676"/>
    </source>
</evidence>
<dbReference type="EMBL" id="SHGT01000002">
    <property type="protein sequence ID" value="TAA15210.1"/>
    <property type="molecule type" value="Genomic_DNA"/>
</dbReference>
<sequence>MNLLFVIDDAYVEQLKVALYSIVQQMPKQAFQVFLMQQVLLKKHSEIKRFVENLGMTYHPIVVGEDTFASAPTTDRYPQTIYYRLLAHEFLPEEVDKVLYLDADLICLNGFGELYEMEMGEQYYVAASHNEDGKLLNYINKLRLKNFEMDSSYFNTGVLLMNLKAIRSHVKREDILNFIKNNRNRLILPDQDVLNGLYADKVIPIPDEVYNYDARYSLIYQIKSQGKWDLNWVIDQTVFLHFAGRDKPWNQNYSGRYSALYKFMSSLTRKFEETLS</sequence>
<proteinExistence type="predicted"/>
<name>A0A4Q8L454_9STRE</name>
<accession>A0A4Q8L454</accession>
<gene>
    <name evidence="4" type="ORF">EXW74_00730</name>
</gene>
<dbReference type="InterPro" id="IPR029044">
    <property type="entry name" value="Nucleotide-diphossugar_trans"/>
</dbReference>
<evidence type="ECO:0000256" key="2">
    <source>
        <dbReference type="ARBA" id="ARBA00022679"/>
    </source>
</evidence>